<accession>A0A0G0TPH3</accession>
<dbReference type="InterPro" id="IPR029062">
    <property type="entry name" value="Class_I_gatase-like"/>
</dbReference>
<dbReference type="PRINTS" id="PR00096">
    <property type="entry name" value="GATASE"/>
</dbReference>
<dbReference type="PRINTS" id="PR00099">
    <property type="entry name" value="CPSGATASE"/>
</dbReference>
<dbReference type="InterPro" id="IPR050472">
    <property type="entry name" value="Anth_synth/Amidotransfase"/>
</dbReference>
<dbReference type="Gene3D" id="3.40.50.880">
    <property type="match status" value="1"/>
</dbReference>
<dbReference type="EMBL" id="LBZW01000022">
    <property type="protein sequence ID" value="KKR78903.1"/>
    <property type="molecule type" value="Genomic_DNA"/>
</dbReference>
<evidence type="ECO:0000256" key="1">
    <source>
        <dbReference type="ARBA" id="ARBA00022962"/>
    </source>
</evidence>
<keyword evidence="1" id="KW-0315">Glutamine amidotransferase</keyword>
<feature type="domain" description="Glutamine amidotransferase" evidence="2">
    <location>
        <begin position="6"/>
        <end position="188"/>
    </location>
</feature>
<dbReference type="GO" id="GO:0005829">
    <property type="term" value="C:cytosol"/>
    <property type="evidence" value="ECO:0007669"/>
    <property type="project" value="TreeGrafter"/>
</dbReference>
<dbReference type="GO" id="GO:0000162">
    <property type="term" value="P:L-tryptophan biosynthetic process"/>
    <property type="evidence" value="ECO:0007669"/>
    <property type="project" value="TreeGrafter"/>
</dbReference>
<protein>
    <submittedName>
        <fullName evidence="3">PabA protein</fullName>
    </submittedName>
</protein>
<dbReference type="AlphaFoldDB" id="A0A0G0TPH3"/>
<evidence type="ECO:0000259" key="2">
    <source>
        <dbReference type="Pfam" id="PF00117"/>
    </source>
</evidence>
<dbReference type="PROSITE" id="PS51273">
    <property type="entry name" value="GATASE_TYPE_1"/>
    <property type="match status" value="1"/>
</dbReference>
<dbReference type="Pfam" id="PF00117">
    <property type="entry name" value="GATase"/>
    <property type="match status" value="1"/>
</dbReference>
<dbReference type="SUPFAM" id="SSF52317">
    <property type="entry name" value="Class I glutamine amidotransferase-like"/>
    <property type="match status" value="1"/>
</dbReference>
<dbReference type="PRINTS" id="PR00097">
    <property type="entry name" value="ANTSNTHASEII"/>
</dbReference>
<gene>
    <name evidence="3" type="ORF">UU24_C0022G0005</name>
</gene>
<dbReference type="NCBIfam" id="TIGR00566">
    <property type="entry name" value="trpG_papA"/>
    <property type="match status" value="1"/>
</dbReference>
<sequence>MTKVLFIDNFDSFTYNLVDEFEKRSCEVLVYRNNTDMKLIDSIISKFKPNLIVVSPGPGTPAQAGNSIEIIKKYHPRIAIFGVCLGFQCIVEAMGGKVDRCIETVHGKPSKITHDEKTIFANIENPFQAGRYHSLTATDVPYCLEISSRTAEKSIVMSVRHKESIVEGVQFHPESILTPTGGNIIENMIKLANKK</sequence>
<proteinExistence type="predicted"/>
<organism evidence="3 4">
    <name type="scientific">Candidatus Nomurabacteria bacterium GW2011_GWA2_40_9</name>
    <dbReference type="NCBI Taxonomy" id="1618734"/>
    <lineage>
        <taxon>Bacteria</taxon>
        <taxon>Candidatus Nomuraibacteriota</taxon>
    </lineage>
</organism>
<dbReference type="InterPro" id="IPR006221">
    <property type="entry name" value="TrpG/PapA_dom"/>
</dbReference>
<dbReference type="PATRIC" id="fig|1618734.3.peg.495"/>
<dbReference type="Proteomes" id="UP000034749">
    <property type="component" value="Unassembled WGS sequence"/>
</dbReference>
<evidence type="ECO:0000313" key="3">
    <source>
        <dbReference type="EMBL" id="KKR78903.1"/>
    </source>
</evidence>
<dbReference type="CDD" id="cd01743">
    <property type="entry name" value="GATase1_Anthranilate_Synthase"/>
    <property type="match status" value="1"/>
</dbReference>
<comment type="caution">
    <text evidence="3">The sequence shown here is derived from an EMBL/GenBank/DDBJ whole genome shotgun (WGS) entry which is preliminary data.</text>
</comment>
<evidence type="ECO:0000313" key="4">
    <source>
        <dbReference type="Proteomes" id="UP000034749"/>
    </source>
</evidence>
<dbReference type="InterPro" id="IPR017926">
    <property type="entry name" value="GATASE"/>
</dbReference>
<dbReference type="PANTHER" id="PTHR43418:SF4">
    <property type="entry name" value="MULTIFUNCTIONAL TRYPTOPHAN BIOSYNTHESIS PROTEIN"/>
    <property type="match status" value="1"/>
</dbReference>
<name>A0A0G0TPH3_9BACT</name>
<reference evidence="3 4" key="1">
    <citation type="journal article" date="2015" name="Nature">
        <title>rRNA introns, odd ribosomes, and small enigmatic genomes across a large radiation of phyla.</title>
        <authorList>
            <person name="Brown C.T."/>
            <person name="Hug L.A."/>
            <person name="Thomas B.C."/>
            <person name="Sharon I."/>
            <person name="Castelle C.J."/>
            <person name="Singh A."/>
            <person name="Wilkins M.J."/>
            <person name="Williams K.H."/>
            <person name="Banfield J.F."/>
        </authorList>
    </citation>
    <scope>NUCLEOTIDE SEQUENCE [LARGE SCALE GENOMIC DNA]</scope>
</reference>
<dbReference type="PANTHER" id="PTHR43418">
    <property type="entry name" value="MULTIFUNCTIONAL TRYPTOPHAN BIOSYNTHESIS PROTEIN-RELATED"/>
    <property type="match status" value="1"/>
</dbReference>
<dbReference type="GO" id="GO:0004049">
    <property type="term" value="F:anthranilate synthase activity"/>
    <property type="evidence" value="ECO:0007669"/>
    <property type="project" value="TreeGrafter"/>
</dbReference>
<dbReference type="FunFam" id="3.40.50.880:FF:000003">
    <property type="entry name" value="Anthranilate synthase component II"/>
    <property type="match status" value="1"/>
</dbReference>